<organism evidence="1 2">
    <name type="scientific">Cladophialophora bantiana (strain ATCC 10958 / CBS 173.52 / CDC B-1940 / NIH 8579)</name>
    <name type="common">Xylohypha bantiana</name>
    <dbReference type="NCBI Taxonomy" id="1442370"/>
    <lineage>
        <taxon>Eukaryota</taxon>
        <taxon>Fungi</taxon>
        <taxon>Dikarya</taxon>
        <taxon>Ascomycota</taxon>
        <taxon>Pezizomycotina</taxon>
        <taxon>Eurotiomycetes</taxon>
        <taxon>Chaetothyriomycetidae</taxon>
        <taxon>Chaetothyriales</taxon>
        <taxon>Herpotrichiellaceae</taxon>
        <taxon>Cladophialophora</taxon>
    </lineage>
</organism>
<dbReference type="GeneID" id="27695453"/>
<dbReference type="HOGENOM" id="CLU_2558115_0_0_1"/>
<dbReference type="Proteomes" id="UP000053789">
    <property type="component" value="Unassembled WGS sequence"/>
</dbReference>
<dbReference type="EMBL" id="KN846982">
    <property type="protein sequence ID" value="KIW97133.1"/>
    <property type="molecule type" value="Genomic_DNA"/>
</dbReference>
<dbReference type="AlphaFoldDB" id="A0A0D2HUT6"/>
<dbReference type="RefSeq" id="XP_016623802.1">
    <property type="nucleotide sequence ID" value="XM_016760281.1"/>
</dbReference>
<proteinExistence type="predicted"/>
<dbReference type="VEuPathDB" id="FungiDB:Z519_02525"/>
<evidence type="ECO:0000313" key="1">
    <source>
        <dbReference type="EMBL" id="KIW97133.1"/>
    </source>
</evidence>
<keyword evidence="2" id="KW-1185">Reference proteome</keyword>
<reference evidence="1" key="1">
    <citation type="submission" date="2015-01" db="EMBL/GenBank/DDBJ databases">
        <title>The Genome Sequence of Cladophialophora bantiana CBS 173.52.</title>
        <authorList>
            <consortium name="The Broad Institute Genomics Platform"/>
            <person name="Cuomo C."/>
            <person name="de Hoog S."/>
            <person name="Gorbushina A."/>
            <person name="Stielow B."/>
            <person name="Teixiera M."/>
            <person name="Abouelleil A."/>
            <person name="Chapman S.B."/>
            <person name="Priest M."/>
            <person name="Young S.K."/>
            <person name="Wortman J."/>
            <person name="Nusbaum C."/>
            <person name="Birren B."/>
        </authorList>
    </citation>
    <scope>NUCLEOTIDE SEQUENCE [LARGE SCALE GENOMIC DNA]</scope>
    <source>
        <strain evidence="1">CBS 173.52</strain>
    </source>
</reference>
<name>A0A0D2HUT6_CLAB1</name>
<gene>
    <name evidence="1" type="ORF">Z519_02525</name>
</gene>
<accession>A0A0D2HUT6</accession>
<sequence>MTFRLEFVEEDQALELGPAMKLGLFGCLPTCPDFGITATTTERECRGRRYRILMSTIDLAGNAMGTYEMTTGTLYSFFDPLT</sequence>
<protein>
    <submittedName>
        <fullName evidence="1">Uncharacterized protein</fullName>
    </submittedName>
</protein>
<evidence type="ECO:0000313" key="2">
    <source>
        <dbReference type="Proteomes" id="UP000053789"/>
    </source>
</evidence>